<evidence type="ECO:0000256" key="1">
    <source>
        <dbReference type="ARBA" id="ARBA00022829"/>
    </source>
</evidence>
<dbReference type="InterPro" id="IPR044068">
    <property type="entry name" value="CB"/>
</dbReference>
<sequence length="334" mass="37203">MNTANQLGPWVKRFLAEYLVTVRTVARSTQLSYRDTLAKLLRFAARATHKRVDQLSVDDLSREMLTAFLPSTTTTKGVGARTINQRLAALHMFARFVGEYGPEHLQWSASVLAIPFRKFASPQIAYLEKPEMDALLAAADAHTPQGMRDHALLLFLYNTGARADEAAHVKIGSVQLAQSDGARNAFVSLHGKGGKIRLCPLWPQTARELASLIAGRPSTEPVFLNRCGRPMTRFGVHDLVARYARRISEKFPAIKAKRVSPHTIRHTTATYLLRAGVDINTIRAWLGHVSLSTTNIYAQIDLEVKSRAVAQLEPSGKATRRRIEPDLMQFLRSL</sequence>
<dbReference type="PROSITE" id="PS51898">
    <property type="entry name" value="TYR_RECOMBINASE"/>
    <property type="match status" value="1"/>
</dbReference>
<dbReference type="InterPro" id="IPR004107">
    <property type="entry name" value="Integrase_SAM-like_N"/>
</dbReference>
<keyword evidence="9" id="KW-1185">Reference proteome</keyword>
<feature type="domain" description="Core-binding (CB)" evidence="7">
    <location>
        <begin position="5"/>
        <end position="98"/>
    </location>
</feature>
<name>A0A4P6X2H3_HYDPS</name>
<dbReference type="GO" id="GO:0006310">
    <property type="term" value="P:DNA recombination"/>
    <property type="evidence" value="ECO:0007669"/>
    <property type="project" value="UniProtKB-KW"/>
</dbReference>
<dbReference type="InterPro" id="IPR010998">
    <property type="entry name" value="Integrase_recombinase_N"/>
</dbReference>
<evidence type="ECO:0000259" key="7">
    <source>
        <dbReference type="PROSITE" id="PS51900"/>
    </source>
</evidence>
<dbReference type="AlphaFoldDB" id="A0A4P6X2H3"/>
<organism evidence="8 9">
    <name type="scientific">Hydrogenophaga pseudoflava</name>
    <name type="common">Pseudomonas carboxydoflava</name>
    <dbReference type="NCBI Taxonomy" id="47421"/>
    <lineage>
        <taxon>Bacteria</taxon>
        <taxon>Pseudomonadati</taxon>
        <taxon>Pseudomonadota</taxon>
        <taxon>Betaproteobacteria</taxon>
        <taxon>Burkholderiales</taxon>
        <taxon>Comamonadaceae</taxon>
        <taxon>Hydrogenophaga</taxon>
    </lineage>
</organism>
<dbReference type="InterPro" id="IPR011010">
    <property type="entry name" value="DNA_brk_join_enz"/>
</dbReference>
<evidence type="ECO:0000313" key="9">
    <source>
        <dbReference type="Proteomes" id="UP000293912"/>
    </source>
</evidence>
<keyword evidence="4" id="KW-0233">DNA recombination</keyword>
<dbReference type="Gene3D" id="1.10.443.10">
    <property type="entry name" value="Intergrase catalytic core"/>
    <property type="match status" value="1"/>
</dbReference>
<feature type="domain" description="Tyr recombinase" evidence="6">
    <location>
        <begin position="122"/>
        <end position="310"/>
    </location>
</feature>
<dbReference type="EMBL" id="CP037867">
    <property type="protein sequence ID" value="QBM28688.1"/>
    <property type="molecule type" value="Genomic_DNA"/>
</dbReference>
<dbReference type="Pfam" id="PF02899">
    <property type="entry name" value="Phage_int_SAM_1"/>
    <property type="match status" value="1"/>
</dbReference>
<evidence type="ECO:0000256" key="2">
    <source>
        <dbReference type="ARBA" id="ARBA00022908"/>
    </source>
</evidence>
<evidence type="ECO:0000259" key="6">
    <source>
        <dbReference type="PROSITE" id="PS51898"/>
    </source>
</evidence>
<evidence type="ECO:0000313" key="8">
    <source>
        <dbReference type="EMBL" id="QBM28688.1"/>
    </source>
</evidence>
<dbReference type="Gene3D" id="1.10.150.130">
    <property type="match status" value="1"/>
</dbReference>
<dbReference type="PROSITE" id="PS51900">
    <property type="entry name" value="CB"/>
    <property type="match status" value="1"/>
</dbReference>
<reference evidence="8 9" key="1">
    <citation type="submission" date="2019-03" db="EMBL/GenBank/DDBJ databases">
        <authorList>
            <person name="Sebastian G."/>
            <person name="Baumann P."/>
            <person name="Ruckert C."/>
            <person name="Kalinowski J."/>
            <person name="Nebel B."/>
            <person name="Takors R."/>
            <person name="Blombach B."/>
        </authorList>
    </citation>
    <scope>NUCLEOTIDE SEQUENCE [LARGE SCALE GENOMIC DNA]</scope>
    <source>
        <strain evidence="8 9">DSM 1084</strain>
    </source>
</reference>
<dbReference type="InterPro" id="IPR013762">
    <property type="entry name" value="Integrase-like_cat_sf"/>
</dbReference>
<proteinExistence type="predicted"/>
<protein>
    <submittedName>
        <fullName evidence="8">Tyrosine recombinase XerC</fullName>
    </submittedName>
</protein>
<dbReference type="SUPFAM" id="SSF56349">
    <property type="entry name" value="DNA breaking-rejoining enzymes"/>
    <property type="match status" value="1"/>
</dbReference>
<evidence type="ECO:0000256" key="3">
    <source>
        <dbReference type="ARBA" id="ARBA00023125"/>
    </source>
</evidence>
<keyword evidence="3 5" id="KW-0238">DNA-binding</keyword>
<evidence type="ECO:0000256" key="5">
    <source>
        <dbReference type="PROSITE-ProRule" id="PRU01248"/>
    </source>
</evidence>
<accession>A0A4P6X2H3</accession>
<dbReference type="GO" id="GO:0015074">
    <property type="term" value="P:DNA integration"/>
    <property type="evidence" value="ECO:0007669"/>
    <property type="project" value="UniProtKB-KW"/>
</dbReference>
<evidence type="ECO:0000256" key="4">
    <source>
        <dbReference type="ARBA" id="ARBA00023172"/>
    </source>
</evidence>
<dbReference type="GO" id="GO:0007059">
    <property type="term" value="P:chromosome segregation"/>
    <property type="evidence" value="ECO:0007669"/>
    <property type="project" value="UniProtKB-KW"/>
</dbReference>
<dbReference type="KEGG" id="hpse:HPF_13380"/>
<gene>
    <name evidence="8" type="primary">xerC4</name>
    <name evidence="8" type="ORF">HPF_13380</name>
</gene>
<dbReference type="PANTHER" id="PTHR30349:SF81">
    <property type="entry name" value="TYROSINE RECOMBINASE XERC"/>
    <property type="match status" value="1"/>
</dbReference>
<keyword evidence="2" id="KW-0229">DNA integration</keyword>
<dbReference type="RefSeq" id="WP_060985439.1">
    <property type="nucleotide sequence ID" value="NZ_CP037867.1"/>
</dbReference>
<dbReference type="SUPFAM" id="SSF47823">
    <property type="entry name" value="lambda integrase-like, N-terminal domain"/>
    <property type="match status" value="1"/>
</dbReference>
<keyword evidence="1" id="KW-0159">Chromosome partition</keyword>
<dbReference type="GO" id="GO:0003677">
    <property type="term" value="F:DNA binding"/>
    <property type="evidence" value="ECO:0007669"/>
    <property type="project" value="UniProtKB-UniRule"/>
</dbReference>
<dbReference type="InterPro" id="IPR050090">
    <property type="entry name" value="Tyrosine_recombinase_XerCD"/>
</dbReference>
<dbReference type="Pfam" id="PF00589">
    <property type="entry name" value="Phage_integrase"/>
    <property type="match status" value="1"/>
</dbReference>
<dbReference type="InterPro" id="IPR002104">
    <property type="entry name" value="Integrase_catalytic"/>
</dbReference>
<dbReference type="Proteomes" id="UP000293912">
    <property type="component" value="Chromosome"/>
</dbReference>
<dbReference type="PANTHER" id="PTHR30349">
    <property type="entry name" value="PHAGE INTEGRASE-RELATED"/>
    <property type="match status" value="1"/>
</dbReference>